<name>A0AAD2DA84_EUPCR</name>
<reference evidence="3" key="1">
    <citation type="submission" date="2023-07" db="EMBL/GenBank/DDBJ databases">
        <authorList>
            <consortium name="AG Swart"/>
            <person name="Singh M."/>
            <person name="Singh A."/>
            <person name="Seah K."/>
            <person name="Emmerich C."/>
        </authorList>
    </citation>
    <scope>NUCLEOTIDE SEQUENCE</scope>
    <source>
        <strain evidence="3">DP1</strain>
    </source>
</reference>
<organism evidence="3 4">
    <name type="scientific">Euplotes crassus</name>
    <dbReference type="NCBI Taxonomy" id="5936"/>
    <lineage>
        <taxon>Eukaryota</taxon>
        <taxon>Sar</taxon>
        <taxon>Alveolata</taxon>
        <taxon>Ciliophora</taxon>
        <taxon>Intramacronucleata</taxon>
        <taxon>Spirotrichea</taxon>
        <taxon>Hypotrichia</taxon>
        <taxon>Euplotida</taxon>
        <taxon>Euplotidae</taxon>
        <taxon>Moneuplotes</taxon>
    </lineage>
</organism>
<feature type="region of interest" description="Disordered" evidence="2">
    <location>
        <begin position="46"/>
        <end position="68"/>
    </location>
</feature>
<protein>
    <submittedName>
        <fullName evidence="3">Uncharacterized protein</fullName>
    </submittedName>
</protein>
<evidence type="ECO:0000256" key="2">
    <source>
        <dbReference type="SAM" id="MobiDB-lite"/>
    </source>
</evidence>
<evidence type="ECO:0000256" key="1">
    <source>
        <dbReference type="SAM" id="Coils"/>
    </source>
</evidence>
<dbReference type="EMBL" id="CAMPGE010029458">
    <property type="protein sequence ID" value="CAI2386929.1"/>
    <property type="molecule type" value="Genomic_DNA"/>
</dbReference>
<keyword evidence="1" id="KW-0175">Coiled coil</keyword>
<comment type="caution">
    <text evidence="3">The sequence shown here is derived from an EMBL/GenBank/DDBJ whole genome shotgun (WGS) entry which is preliminary data.</text>
</comment>
<accession>A0AAD2DA84</accession>
<gene>
    <name evidence="3" type="ORF">ECRASSUSDP1_LOCUS28555</name>
</gene>
<evidence type="ECO:0000313" key="4">
    <source>
        <dbReference type="Proteomes" id="UP001295684"/>
    </source>
</evidence>
<dbReference type="Proteomes" id="UP001295684">
    <property type="component" value="Unassembled WGS sequence"/>
</dbReference>
<feature type="compositionally biased region" description="Basic residues" evidence="2">
    <location>
        <begin position="1"/>
        <end position="16"/>
    </location>
</feature>
<feature type="region of interest" description="Disordered" evidence="2">
    <location>
        <begin position="1"/>
        <end position="23"/>
    </location>
</feature>
<dbReference type="AlphaFoldDB" id="A0AAD2DA84"/>
<proteinExistence type="predicted"/>
<sequence length="553" mass="65230">MSKLNKLKSCLKKKRKNTEPEDYDYTYKSKATLDLHPVKRRVKMLKKASLSEDNTSSSKSKRSLRSNTMNFDHISKHSSMGPDLKINHESDYKMYFHPREKFKTMPLVIINFEGIIGEILTLPLFDPEAKKGLYLKNGVVDNMKRLLNKFRIALVTSIPQKIFDKILKYFHSFKIKFDAVYFRKEIDRTKHLFSEYSHIYEDFEIEKEDVKWNVLILCPVMLENEELRDRKNEDILFERLYTFEDAPDEEEAKIEKTFKRDIQYVKYLTNPRNVKDEPVILLVPHYLSQKQNKSMCFSFLVTFIEGLYIASAIECDDKIGSPVRKKPNYIVKEMSYRNGENDSAPSKSGSSNMIIMKTISIAPQNHFKKIKKRVYARNLDMSNTSWVYGFNSCLKYELFNAKIITSHEPKEYYESTLKEAKWLQKRRKEPSPKETCEETKTEELSFYKNPQAMDLYKKLKEKNANVAKMRDNYADYVSNKSSKISIFDQEIKSESSVSDEDEKEDNQIMIIDESLEAPEKKKRHRARDAPYRLIVIPGWLYDLYSLTLVKEIK</sequence>
<keyword evidence="4" id="KW-1185">Reference proteome</keyword>
<feature type="coiled-coil region" evidence="1">
    <location>
        <begin position="452"/>
        <end position="479"/>
    </location>
</feature>
<evidence type="ECO:0000313" key="3">
    <source>
        <dbReference type="EMBL" id="CAI2386929.1"/>
    </source>
</evidence>